<accession>A0A914PG51</accession>
<dbReference type="Proteomes" id="UP000887578">
    <property type="component" value="Unplaced"/>
</dbReference>
<protein>
    <submittedName>
        <fullName evidence="2">Uncharacterized protein</fullName>
    </submittedName>
</protein>
<evidence type="ECO:0000313" key="2">
    <source>
        <dbReference type="WBParaSite" id="PDA_v2.g16723.t1"/>
    </source>
</evidence>
<proteinExistence type="predicted"/>
<dbReference type="WBParaSite" id="PDA_v2.g16723.t1">
    <property type="protein sequence ID" value="PDA_v2.g16723.t1"/>
    <property type="gene ID" value="PDA_v2.g16723"/>
</dbReference>
<keyword evidence="1" id="KW-1185">Reference proteome</keyword>
<organism evidence="1 2">
    <name type="scientific">Panagrolaimus davidi</name>
    <dbReference type="NCBI Taxonomy" id="227884"/>
    <lineage>
        <taxon>Eukaryota</taxon>
        <taxon>Metazoa</taxon>
        <taxon>Ecdysozoa</taxon>
        <taxon>Nematoda</taxon>
        <taxon>Chromadorea</taxon>
        <taxon>Rhabditida</taxon>
        <taxon>Tylenchina</taxon>
        <taxon>Panagrolaimomorpha</taxon>
        <taxon>Panagrolaimoidea</taxon>
        <taxon>Panagrolaimidae</taxon>
        <taxon>Panagrolaimus</taxon>
    </lineage>
</organism>
<evidence type="ECO:0000313" key="1">
    <source>
        <dbReference type="Proteomes" id="UP000887578"/>
    </source>
</evidence>
<sequence length="216" mass="24116">MVFILLFSTIIGWQGAVANLFLRLFRTGARAGGRAAGSAVVSRTVSVATLATLRTTISSLPGAAARGATSKGFVYWMIKNKYAIAGETALSVGIEEVIDYIQAHSSKEEVEKYASAEDVEEIEKTVKELMDQNVFSSFFPLTIKMNRHAIGVPKKSFTNEQIFELLNIVFKKQFERVCFFDEIEEKIYTRSSSLAVLFEHAVKNKRVIEFHECPES</sequence>
<reference evidence="2" key="1">
    <citation type="submission" date="2022-11" db="UniProtKB">
        <authorList>
            <consortium name="WormBaseParasite"/>
        </authorList>
    </citation>
    <scope>IDENTIFICATION</scope>
</reference>
<dbReference type="AlphaFoldDB" id="A0A914PG51"/>
<name>A0A914PG51_9BILA</name>